<keyword evidence="4" id="KW-1185">Reference proteome</keyword>
<evidence type="ECO:0000259" key="2">
    <source>
        <dbReference type="PROSITE" id="PS50222"/>
    </source>
</evidence>
<dbReference type="Proteomes" id="UP001189429">
    <property type="component" value="Unassembled WGS sequence"/>
</dbReference>
<name>A0ABN9XJG6_9DINO</name>
<dbReference type="EMBL" id="CAUYUJ010020468">
    <property type="protein sequence ID" value="CAK0898397.1"/>
    <property type="molecule type" value="Genomic_DNA"/>
</dbReference>
<proteinExistence type="predicted"/>
<dbReference type="SMART" id="SM00054">
    <property type="entry name" value="EFh"/>
    <property type="match status" value="1"/>
</dbReference>
<accession>A0ABN9XJG6</accession>
<evidence type="ECO:0000313" key="4">
    <source>
        <dbReference type="Proteomes" id="UP001189429"/>
    </source>
</evidence>
<feature type="non-terminal residue" evidence="3">
    <location>
        <position position="1"/>
    </location>
</feature>
<sequence length="120" mass="13609">DEMKQFVRDKHHQLQEYFEALELNASSIRALFKLLDADKSGTVDIAEFCEGCLRLKGEARSFDINCLLYEHRRMHQKMSHLLKHVQGCLRKVDSKLLSIGRTAHAAPPAPPRLGALLTAL</sequence>
<evidence type="ECO:0000313" key="3">
    <source>
        <dbReference type="EMBL" id="CAK0898397.1"/>
    </source>
</evidence>
<dbReference type="InterPro" id="IPR018247">
    <property type="entry name" value="EF_Hand_1_Ca_BS"/>
</dbReference>
<feature type="domain" description="EF-hand" evidence="2">
    <location>
        <begin position="23"/>
        <end position="58"/>
    </location>
</feature>
<dbReference type="InterPro" id="IPR002048">
    <property type="entry name" value="EF_hand_dom"/>
</dbReference>
<organism evidence="3 4">
    <name type="scientific">Prorocentrum cordatum</name>
    <dbReference type="NCBI Taxonomy" id="2364126"/>
    <lineage>
        <taxon>Eukaryota</taxon>
        <taxon>Sar</taxon>
        <taxon>Alveolata</taxon>
        <taxon>Dinophyceae</taxon>
        <taxon>Prorocentrales</taxon>
        <taxon>Prorocentraceae</taxon>
        <taxon>Prorocentrum</taxon>
    </lineage>
</organism>
<dbReference type="Gene3D" id="1.10.238.10">
    <property type="entry name" value="EF-hand"/>
    <property type="match status" value="1"/>
</dbReference>
<dbReference type="SUPFAM" id="SSF47473">
    <property type="entry name" value="EF-hand"/>
    <property type="match status" value="1"/>
</dbReference>
<gene>
    <name evidence="3" type="ORF">PCOR1329_LOCUS76265</name>
</gene>
<dbReference type="PROSITE" id="PS50222">
    <property type="entry name" value="EF_HAND_2"/>
    <property type="match status" value="1"/>
</dbReference>
<evidence type="ECO:0000256" key="1">
    <source>
        <dbReference type="ARBA" id="ARBA00022837"/>
    </source>
</evidence>
<dbReference type="PROSITE" id="PS00018">
    <property type="entry name" value="EF_HAND_1"/>
    <property type="match status" value="1"/>
</dbReference>
<dbReference type="InterPro" id="IPR011992">
    <property type="entry name" value="EF-hand-dom_pair"/>
</dbReference>
<reference evidence="3" key="1">
    <citation type="submission" date="2023-10" db="EMBL/GenBank/DDBJ databases">
        <authorList>
            <person name="Chen Y."/>
            <person name="Shah S."/>
            <person name="Dougan E. K."/>
            <person name="Thang M."/>
            <person name="Chan C."/>
        </authorList>
    </citation>
    <scope>NUCLEOTIDE SEQUENCE [LARGE SCALE GENOMIC DNA]</scope>
</reference>
<keyword evidence="1" id="KW-0106">Calcium</keyword>
<protein>
    <recommendedName>
        <fullName evidence="2">EF-hand domain-containing protein</fullName>
    </recommendedName>
</protein>
<comment type="caution">
    <text evidence="3">The sequence shown here is derived from an EMBL/GenBank/DDBJ whole genome shotgun (WGS) entry which is preliminary data.</text>
</comment>